<protein>
    <submittedName>
        <fullName evidence="1">Putative S-adenosyl-L-methionine hydrolase</fullName>
    </submittedName>
</protein>
<name>A0A384ZVT4_9CAUD</name>
<evidence type="ECO:0000313" key="2">
    <source>
        <dbReference type="Proteomes" id="UP000263220"/>
    </source>
</evidence>
<dbReference type="EMBL" id="MH460459">
    <property type="protein sequence ID" value="AXG66354.1"/>
    <property type="molecule type" value="Genomic_DNA"/>
</dbReference>
<keyword evidence="1" id="KW-0378">Hydrolase</keyword>
<evidence type="ECO:0000313" key="1">
    <source>
        <dbReference type="EMBL" id="AXG66354.1"/>
    </source>
</evidence>
<accession>A0A384ZVT4</accession>
<reference evidence="1 2" key="1">
    <citation type="journal article" date="2018" name="Front. Microbiol.">
        <title>Jumbo Bacteriophages Are Represented Within an Increasing Diversity of Environmental Viruses Infecting the Emerging Phytopathogen, Dickeya solani.</title>
        <authorList>
            <person name="Day A.W."/>
            <person name="Ahn J."/>
            <person name="Salmond G.P.C."/>
        </authorList>
    </citation>
    <scope>NUCLEOTIDE SEQUENCE [LARGE SCALE GENOMIC DNA]</scope>
</reference>
<proteinExistence type="predicted"/>
<sequence length="154" mass="17522">MIHTKQPANQFYVFLTAYRSTETTEDNEFNTRNIAQHIRMYPGALGIVENTDVQGCYKEAGAESASIERTLKVRARNHYEMSNLVYLACKNYNQDAVLVVNSQTHTAALGTIEMCGEYPMQYPRLKLEVIGTFTKQDTGSEHYSIINGERWEVA</sequence>
<dbReference type="Pfam" id="PF23780">
    <property type="entry name" value="S-AdoMet_lyase"/>
    <property type="match status" value="1"/>
</dbReference>
<dbReference type="Proteomes" id="UP000263220">
    <property type="component" value="Segment"/>
</dbReference>
<keyword evidence="2" id="KW-1185">Reference proteome</keyword>
<dbReference type="InterPro" id="IPR057548">
    <property type="entry name" value="S-AdoMet_lyase-like"/>
</dbReference>
<gene>
    <name evidence="1" type="ORF">JA10_001</name>
</gene>
<organism evidence="1 2">
    <name type="scientific">Dickeya phage vB_DsoP_JA10</name>
    <dbReference type="NCBI Taxonomy" id="2283033"/>
    <lineage>
        <taxon>Viruses</taxon>
        <taxon>Duplodnaviria</taxon>
        <taxon>Heunggongvirae</taxon>
        <taxon>Uroviricota</taxon>
        <taxon>Caudoviricetes</taxon>
        <taxon>Autographivirales</taxon>
        <taxon>Autotranscriptaviridae</taxon>
        <taxon>Studiervirinae</taxon>
        <taxon>Ningirsuvirus</taxon>
        <taxon>Ningirsuvirus JA10</taxon>
    </lineage>
</organism>
<dbReference type="GO" id="GO:0016787">
    <property type="term" value="F:hydrolase activity"/>
    <property type="evidence" value="ECO:0007669"/>
    <property type="project" value="UniProtKB-KW"/>
</dbReference>